<protein>
    <recommendedName>
        <fullName evidence="8">Mitochondrial carrier protein</fullName>
    </recommendedName>
</protein>
<feature type="repeat" description="Solcar" evidence="4">
    <location>
        <begin position="183"/>
        <end position="273"/>
    </location>
</feature>
<gene>
    <name evidence="6" type="ORF">BSTOLATCC_MIC29700</name>
</gene>
<dbReference type="PROSITE" id="PS50920">
    <property type="entry name" value="SOLCAR"/>
    <property type="match status" value="3"/>
</dbReference>
<keyword evidence="2 4" id="KW-0812">Transmembrane</keyword>
<accession>A0AAU9J8T6</accession>
<evidence type="ECO:0000256" key="2">
    <source>
        <dbReference type="ARBA" id="ARBA00022692"/>
    </source>
</evidence>
<dbReference type="GO" id="GO:0016020">
    <property type="term" value="C:membrane"/>
    <property type="evidence" value="ECO:0007669"/>
    <property type="project" value="UniProtKB-SubCell"/>
</dbReference>
<dbReference type="Gene3D" id="1.50.40.10">
    <property type="entry name" value="Mitochondrial carrier domain"/>
    <property type="match status" value="1"/>
</dbReference>
<reference evidence="6" key="1">
    <citation type="submission" date="2021-09" db="EMBL/GenBank/DDBJ databases">
        <authorList>
            <consortium name="AG Swart"/>
            <person name="Singh M."/>
            <person name="Singh A."/>
            <person name="Seah K."/>
            <person name="Emmerich C."/>
        </authorList>
    </citation>
    <scope>NUCLEOTIDE SEQUENCE</scope>
    <source>
        <strain evidence="6">ATCC30299</strain>
    </source>
</reference>
<dbReference type="InterPro" id="IPR018108">
    <property type="entry name" value="MCP_transmembrane"/>
</dbReference>
<evidence type="ECO:0000256" key="5">
    <source>
        <dbReference type="RuleBase" id="RU000488"/>
    </source>
</evidence>
<evidence type="ECO:0000256" key="4">
    <source>
        <dbReference type="PROSITE-ProRule" id="PRU00282"/>
    </source>
</evidence>
<proteinExistence type="inferred from homology"/>
<sequence length="274" mass="30904">MVNESWRAGAFAGVTTALTLQPLDVIKTHLIVSQHKSHAIIQGVKLVLAKYGMKGFWRGSTPAVGRALMGSGSYFFLLEEFKRLLGDSFTVANGMSSGFAKASITTLCLPMTLIKVRMEAPNCQEYKGIWHAAKRIYSEEGVRGFYQGLTPALIRDVPYSFVGYEFYELYIKYFSQLTELDRTYKAITLAAGVAAGLSATILTHPFDVIKTRIQFGKFAENQKYHYTGVILGIKEIYYDEGMTGFLRGIMPRIMKRIFSFPLVWTLYEQIKLTY</sequence>
<organism evidence="6 7">
    <name type="scientific">Blepharisma stoltei</name>
    <dbReference type="NCBI Taxonomy" id="1481888"/>
    <lineage>
        <taxon>Eukaryota</taxon>
        <taxon>Sar</taxon>
        <taxon>Alveolata</taxon>
        <taxon>Ciliophora</taxon>
        <taxon>Postciliodesmatophora</taxon>
        <taxon>Heterotrichea</taxon>
        <taxon>Heterotrichida</taxon>
        <taxon>Blepharismidae</taxon>
        <taxon>Blepharisma</taxon>
    </lineage>
</organism>
<comment type="similarity">
    <text evidence="5">Belongs to the mitochondrial carrier (TC 2.A.29) family.</text>
</comment>
<dbReference type="GO" id="GO:0005739">
    <property type="term" value="C:mitochondrion"/>
    <property type="evidence" value="ECO:0007669"/>
    <property type="project" value="TreeGrafter"/>
</dbReference>
<feature type="repeat" description="Solcar" evidence="4">
    <location>
        <begin position="1"/>
        <end position="84"/>
    </location>
</feature>
<dbReference type="InterPro" id="IPR023395">
    <property type="entry name" value="MCP_dom_sf"/>
</dbReference>
<dbReference type="GO" id="GO:1904983">
    <property type="term" value="P:glycine import into mitochondrion"/>
    <property type="evidence" value="ECO:0007669"/>
    <property type="project" value="TreeGrafter"/>
</dbReference>
<comment type="caution">
    <text evidence="6">The sequence shown here is derived from an EMBL/GenBank/DDBJ whole genome shotgun (WGS) entry which is preliminary data.</text>
</comment>
<evidence type="ECO:0000313" key="7">
    <source>
        <dbReference type="Proteomes" id="UP001162131"/>
    </source>
</evidence>
<dbReference type="Pfam" id="PF00153">
    <property type="entry name" value="Mito_carr"/>
    <property type="match status" value="3"/>
</dbReference>
<dbReference type="SUPFAM" id="SSF103506">
    <property type="entry name" value="Mitochondrial carrier"/>
    <property type="match status" value="1"/>
</dbReference>
<keyword evidence="5" id="KW-0813">Transport</keyword>
<feature type="repeat" description="Solcar" evidence="4">
    <location>
        <begin position="88"/>
        <end position="173"/>
    </location>
</feature>
<keyword evidence="7" id="KW-1185">Reference proteome</keyword>
<evidence type="ECO:0000256" key="3">
    <source>
        <dbReference type="ARBA" id="ARBA00023136"/>
    </source>
</evidence>
<evidence type="ECO:0008006" key="8">
    <source>
        <dbReference type="Google" id="ProtNLM"/>
    </source>
</evidence>
<dbReference type="GO" id="GO:0015187">
    <property type="term" value="F:glycine transmembrane transporter activity"/>
    <property type="evidence" value="ECO:0007669"/>
    <property type="project" value="TreeGrafter"/>
</dbReference>
<comment type="subcellular location">
    <subcellularLocation>
        <location evidence="1">Membrane</location>
        <topology evidence="1">Multi-pass membrane protein</topology>
    </subcellularLocation>
</comment>
<dbReference type="AlphaFoldDB" id="A0AAU9J8T6"/>
<evidence type="ECO:0000256" key="1">
    <source>
        <dbReference type="ARBA" id="ARBA00004141"/>
    </source>
</evidence>
<evidence type="ECO:0000313" key="6">
    <source>
        <dbReference type="EMBL" id="CAG9321791.1"/>
    </source>
</evidence>
<dbReference type="PANTHER" id="PTHR46181">
    <property type="entry name" value="MITOCHONDRIAL GLYCINE TRANSPORTER"/>
    <property type="match status" value="1"/>
</dbReference>
<name>A0AAU9J8T6_9CILI</name>
<dbReference type="PANTHER" id="PTHR46181:SF3">
    <property type="entry name" value="MITOCHONDRIAL GLYCINE TRANSPORTER"/>
    <property type="match status" value="1"/>
</dbReference>
<dbReference type="Proteomes" id="UP001162131">
    <property type="component" value="Unassembled WGS sequence"/>
</dbReference>
<keyword evidence="3 4" id="KW-0472">Membrane</keyword>
<dbReference type="EMBL" id="CAJZBQ010000029">
    <property type="protein sequence ID" value="CAG9321791.1"/>
    <property type="molecule type" value="Genomic_DNA"/>
</dbReference>